<keyword evidence="3" id="KW-1185">Reference proteome</keyword>
<proteinExistence type="predicted"/>
<organism evidence="2 3">
    <name type="scientific">Chrysochromulina tobinii</name>
    <dbReference type="NCBI Taxonomy" id="1460289"/>
    <lineage>
        <taxon>Eukaryota</taxon>
        <taxon>Haptista</taxon>
        <taxon>Haptophyta</taxon>
        <taxon>Prymnesiophyceae</taxon>
        <taxon>Prymnesiales</taxon>
        <taxon>Chrysochromulinaceae</taxon>
        <taxon>Chrysochromulina</taxon>
    </lineage>
</organism>
<comment type="caution">
    <text evidence="2">The sequence shown here is derived from an EMBL/GenBank/DDBJ whole genome shotgun (WGS) entry which is preliminary data.</text>
</comment>
<evidence type="ECO:0000313" key="3">
    <source>
        <dbReference type="Proteomes" id="UP000037460"/>
    </source>
</evidence>
<evidence type="ECO:0000313" key="2">
    <source>
        <dbReference type="EMBL" id="KOO27224.1"/>
    </source>
</evidence>
<protein>
    <submittedName>
        <fullName evidence="2">Uncharacterized protein</fullName>
    </submittedName>
</protein>
<gene>
    <name evidence="2" type="ORF">Ctob_003791</name>
</gene>
<dbReference type="Proteomes" id="UP000037460">
    <property type="component" value="Unassembled WGS sequence"/>
</dbReference>
<evidence type="ECO:0000256" key="1">
    <source>
        <dbReference type="SAM" id="MobiDB-lite"/>
    </source>
</evidence>
<name>A0A0M0JKW7_9EUKA</name>
<feature type="region of interest" description="Disordered" evidence="1">
    <location>
        <begin position="1"/>
        <end position="46"/>
    </location>
</feature>
<dbReference type="AlphaFoldDB" id="A0A0M0JKW7"/>
<accession>A0A0M0JKW7</accession>
<reference evidence="3" key="1">
    <citation type="journal article" date="2015" name="PLoS Genet.">
        <title>Genome Sequence and Transcriptome Analyses of Chrysochromulina tobin: Metabolic Tools for Enhanced Algal Fitness in the Prominent Order Prymnesiales (Haptophyceae).</title>
        <authorList>
            <person name="Hovde B.T."/>
            <person name="Deodato C.R."/>
            <person name="Hunsperger H.M."/>
            <person name="Ryken S.A."/>
            <person name="Yost W."/>
            <person name="Jha R.K."/>
            <person name="Patterson J."/>
            <person name="Monnat R.J. Jr."/>
            <person name="Barlow S.B."/>
            <person name="Starkenburg S.R."/>
            <person name="Cattolico R.A."/>
        </authorList>
    </citation>
    <scope>NUCLEOTIDE SEQUENCE</scope>
    <source>
        <strain evidence="3">CCMP291</strain>
    </source>
</reference>
<dbReference type="EMBL" id="JWZX01002744">
    <property type="protein sequence ID" value="KOO27224.1"/>
    <property type="molecule type" value="Genomic_DNA"/>
</dbReference>
<sequence>MNVATPGKDAPDPNKIPPKRALFSSPPVAAHNKTNEHTPSTAEKRHLRESHLVILRGDCITNTSEQRVANITKAIDAETSLEQLLKSRIEMVAQAMVKITSEPLDGFKHKDLVLLKEGLQNTQAMLVMPKSACIGALASTIGGYFDAYRRIYGLMQGPGCCWALVGLPWMKKMAELFGTGTEGEFDMTFERNLDRHKDKLKYCTDAMALGFTSWALPHVINALISALRFEFVSEAADPEDLYNKQYQEFKTVTQESLKALGIQGPERDDGWVVYPESEATEITAKGLDMLRLPVGTKMEMKRLVTTEELQAVVDVYVSPQIGIFNIKRGFREGGEGFEAVITELGDDVLMIMPRIEMDTEATGLLKLSLRVKLISEKEIEKKLQTLCKDPRNDTVENKGVPTRLASGGEVRIIWSGDLGTARVRNGLTRAAAISAELGSKNSEETRKLRGELEKQIKANADALLEQDAKLTSYTAHYTMLVDKQAAVVTDMQGKHMEAMTELHKQMQVSEETHAKMLQESEQARKDSELSAAFAMDALRQQIAELQSLQIKSQQHMLGFAARADEMAAALTGHVKRTECFMEAVKLEVLAQKKEVQLIKDSAGSGGE</sequence>